<dbReference type="InterPro" id="IPR036867">
    <property type="entry name" value="R3H_dom_sf"/>
</dbReference>
<proteinExistence type="predicted"/>
<feature type="compositionally biased region" description="Basic and acidic residues" evidence="1">
    <location>
        <begin position="237"/>
        <end position="249"/>
    </location>
</feature>
<dbReference type="Gene3D" id="3.30.70.330">
    <property type="match status" value="1"/>
</dbReference>
<evidence type="ECO:0000256" key="1">
    <source>
        <dbReference type="SAM" id="MobiDB-lite"/>
    </source>
</evidence>
<dbReference type="InterPro" id="IPR001374">
    <property type="entry name" value="R3H_dom"/>
</dbReference>
<dbReference type="Gene3D" id="3.30.1370.50">
    <property type="entry name" value="R3H-like domain"/>
    <property type="match status" value="1"/>
</dbReference>
<organism evidence="3 4">
    <name type="scientific">Vireo altiloquus</name>
    <name type="common">Black-whiskered vireo</name>
    <name type="synonym">Muscicapa altiloqua</name>
    <dbReference type="NCBI Taxonomy" id="34956"/>
    <lineage>
        <taxon>Eukaryota</taxon>
        <taxon>Metazoa</taxon>
        <taxon>Chordata</taxon>
        <taxon>Craniata</taxon>
        <taxon>Vertebrata</taxon>
        <taxon>Euteleostomi</taxon>
        <taxon>Archelosauria</taxon>
        <taxon>Archosauria</taxon>
        <taxon>Dinosauria</taxon>
        <taxon>Saurischia</taxon>
        <taxon>Theropoda</taxon>
        <taxon>Coelurosauria</taxon>
        <taxon>Aves</taxon>
        <taxon>Neognathae</taxon>
        <taxon>Neoaves</taxon>
        <taxon>Telluraves</taxon>
        <taxon>Australaves</taxon>
        <taxon>Passeriformes</taxon>
        <taxon>Corvoidea</taxon>
        <taxon>Vireonidae</taxon>
        <taxon>Vireoninae</taxon>
        <taxon>Vireo</taxon>
    </lineage>
</organism>
<feature type="domain" description="R3H" evidence="2">
    <location>
        <begin position="18"/>
        <end position="83"/>
    </location>
</feature>
<evidence type="ECO:0000313" key="3">
    <source>
        <dbReference type="EMBL" id="NWT19601.1"/>
    </source>
</evidence>
<dbReference type="Proteomes" id="UP000589495">
    <property type="component" value="Unassembled WGS sequence"/>
</dbReference>
<evidence type="ECO:0000313" key="4">
    <source>
        <dbReference type="Proteomes" id="UP000589495"/>
    </source>
</evidence>
<dbReference type="SMART" id="SM00393">
    <property type="entry name" value="R3H"/>
    <property type="match status" value="1"/>
</dbReference>
<feature type="non-terminal residue" evidence="3">
    <location>
        <position position="1"/>
    </location>
</feature>
<dbReference type="GO" id="GO:0003676">
    <property type="term" value="F:nucleic acid binding"/>
    <property type="evidence" value="ECO:0007669"/>
    <property type="project" value="UniProtKB-UniRule"/>
</dbReference>
<gene>
    <name evidence="3" type="primary">R3hcc1</name>
    <name evidence="3" type="ORF">VIRALT_R02596</name>
</gene>
<dbReference type="AlphaFoldDB" id="A0A7K5LN60"/>
<dbReference type="Pfam" id="PF01424">
    <property type="entry name" value="R3H"/>
    <property type="match status" value="1"/>
</dbReference>
<sequence>ATLALRSMDGVFLSPTEDEFVGRIAEELEHFMAQGQHQRVLLFPPLSSRLRYLIHRTVENMELLSSFSVGEGWRRRTVICHSAVRLPNETTSDQKPGANPPRSQRPAQPWGRGGRGLRPRQPGDIHGDSSRGSVGSGRITRPPRKKPDKILYVPKGIRRKANWRDRESPAVEPGGDAAPGGENCPRNSSGDAQREGDKDGGSLGKQQELGEENVPGKGSAEHPPCDEKVPSLGNSNDSHELESRDKDCSHSLSSGHNEHPPEGGGTARGREEEEEDKEHSEVAEALWRGLDLAAGDREGTRQSGLEDDCTAELLAEIVGNLTVKDISIERISVDYSSYGEAQVSEGDFGHVTEIYDFPSSLKTEDLMEIFSDFHESGFKIQWVDDTHALGIFSSLSTASQALGRRYPCLKIRPLIHATKQSKIKALQRPKLLHLGKERPQTDTAVARRLVSHALGWRQRQQEGMEVSQQEFLDQEG</sequence>
<keyword evidence="4" id="KW-1185">Reference proteome</keyword>
<reference evidence="3 4" key="1">
    <citation type="submission" date="2019-09" db="EMBL/GenBank/DDBJ databases">
        <title>Bird 10,000 Genomes (B10K) Project - Family phase.</title>
        <authorList>
            <person name="Zhang G."/>
        </authorList>
    </citation>
    <scope>NUCLEOTIDE SEQUENCE [LARGE SCALE GENOMIC DNA]</scope>
    <source>
        <strain evidence="3">B10K-DU-001-22</strain>
        <tissue evidence="3">Muscle</tissue>
    </source>
</reference>
<dbReference type="EMBL" id="VZRF01013497">
    <property type="protein sequence ID" value="NWT19601.1"/>
    <property type="molecule type" value="Genomic_DNA"/>
</dbReference>
<dbReference type="PANTHER" id="PTHR21678">
    <property type="entry name" value="GROWTH INHIBITION AND DIFFERENTIATION RELATED PROTEIN 88"/>
    <property type="match status" value="1"/>
</dbReference>
<dbReference type="InterPro" id="IPR039884">
    <property type="entry name" value="R3HC1/R3HCL"/>
</dbReference>
<protein>
    <submittedName>
        <fullName evidence="3">R3HC1 protein</fullName>
    </submittedName>
</protein>
<dbReference type="PROSITE" id="PS51061">
    <property type="entry name" value="R3H"/>
    <property type="match status" value="1"/>
</dbReference>
<evidence type="ECO:0000259" key="2">
    <source>
        <dbReference type="PROSITE" id="PS51061"/>
    </source>
</evidence>
<dbReference type="SUPFAM" id="SSF82708">
    <property type="entry name" value="R3H domain"/>
    <property type="match status" value="1"/>
</dbReference>
<feature type="compositionally biased region" description="Basic and acidic residues" evidence="1">
    <location>
        <begin position="219"/>
        <end position="229"/>
    </location>
</feature>
<dbReference type="CDD" id="cd02638">
    <property type="entry name" value="R3H_unknown_1"/>
    <property type="match status" value="1"/>
</dbReference>
<dbReference type="PANTHER" id="PTHR21678:SF6">
    <property type="entry name" value="R3H AND COILED-COIL DOMAIN-CONTAINING PROTEIN 1"/>
    <property type="match status" value="1"/>
</dbReference>
<feature type="region of interest" description="Disordered" evidence="1">
    <location>
        <begin position="84"/>
        <end position="282"/>
    </location>
</feature>
<name>A0A7K5LN60_VIRAL</name>
<dbReference type="InterPro" id="IPR012677">
    <property type="entry name" value="Nucleotide-bd_a/b_plait_sf"/>
</dbReference>
<accession>A0A7K5LN60</accession>
<comment type="caution">
    <text evidence="3">The sequence shown here is derived from an EMBL/GenBank/DDBJ whole genome shotgun (WGS) entry which is preliminary data.</text>
</comment>
<feature type="non-terminal residue" evidence="3">
    <location>
        <position position="476"/>
    </location>
</feature>